<dbReference type="PANTHER" id="PTHR43080:SF2">
    <property type="entry name" value="CBS DOMAIN-CONTAINING PROTEIN"/>
    <property type="match status" value="1"/>
</dbReference>
<evidence type="ECO:0000313" key="6">
    <source>
        <dbReference type="EMBL" id="NME28518.1"/>
    </source>
</evidence>
<protein>
    <submittedName>
        <fullName evidence="6">CBS domain-containing protein</fullName>
    </submittedName>
</protein>
<evidence type="ECO:0000256" key="3">
    <source>
        <dbReference type="SAM" id="MobiDB-lite"/>
    </source>
</evidence>
<dbReference type="Proteomes" id="UP000591071">
    <property type="component" value="Unassembled WGS sequence"/>
</dbReference>
<reference evidence="5 8" key="2">
    <citation type="submission" date="2024-10" db="EMBL/GenBank/DDBJ databases">
        <authorList>
            <person name="Sang B.-I."/>
            <person name="Prabhaharan D."/>
        </authorList>
    </citation>
    <scope>NUCLEOTIDE SEQUENCE [LARGE SCALE GENOMIC DNA]</scope>
    <source>
        <strain evidence="5 8">MH</strain>
    </source>
</reference>
<name>A0A848BUR2_9FIRM</name>
<dbReference type="RefSeq" id="WP_059075743.1">
    <property type="nucleotide sequence ID" value="NZ_CP011940.1"/>
</dbReference>
<dbReference type="Proteomes" id="UP001605989">
    <property type="component" value="Unassembled WGS sequence"/>
</dbReference>
<sequence length="174" mass="19858">MDEAELKKQPGTDGTEKKQAPVVPVRDVMYKMFVSVTPDTPVRKLFRLFVKHRLLAVPVVDDEEHLIGIITSADLMYRSSRPHIPRALPIIGSKIMTSRINKYAKEFRTLMDEPCEKLMTRDVVITTPDTDVEQVAAAMVIEHLKVIPVVVNKRVVGMITRSNVLKQLYKEYNE</sequence>
<dbReference type="InterPro" id="IPR046342">
    <property type="entry name" value="CBS_dom_sf"/>
</dbReference>
<dbReference type="AlphaFoldDB" id="A0A848BUR2"/>
<dbReference type="Pfam" id="PF00571">
    <property type="entry name" value="CBS"/>
    <property type="match status" value="2"/>
</dbReference>
<dbReference type="EMBL" id="JBIEKR010000011">
    <property type="protein sequence ID" value="MFG6273880.1"/>
    <property type="molecule type" value="Genomic_DNA"/>
</dbReference>
<evidence type="ECO:0000313" key="5">
    <source>
        <dbReference type="EMBL" id="MFG6273880.1"/>
    </source>
</evidence>
<feature type="region of interest" description="Disordered" evidence="3">
    <location>
        <begin position="1"/>
        <end position="20"/>
    </location>
</feature>
<evidence type="ECO:0000313" key="8">
    <source>
        <dbReference type="Proteomes" id="UP001605989"/>
    </source>
</evidence>
<dbReference type="OrthoDB" id="9790355at2"/>
<reference evidence="6 7" key="1">
    <citation type="submission" date="2020-04" db="EMBL/GenBank/DDBJ databases">
        <authorList>
            <person name="Hitch T.C.A."/>
            <person name="Wylensek D."/>
            <person name="Clavel T."/>
        </authorList>
    </citation>
    <scope>NUCLEOTIDE SEQUENCE [LARGE SCALE GENOMIC DNA]</scope>
    <source>
        <strain evidence="6 7">Oil-RF-744-FAT-WT-6-1</strain>
    </source>
</reference>
<dbReference type="SMART" id="SM00116">
    <property type="entry name" value="CBS"/>
    <property type="match status" value="2"/>
</dbReference>
<dbReference type="Gene3D" id="3.10.580.10">
    <property type="entry name" value="CBS-domain"/>
    <property type="match status" value="1"/>
</dbReference>
<evidence type="ECO:0000313" key="7">
    <source>
        <dbReference type="Proteomes" id="UP000591071"/>
    </source>
</evidence>
<dbReference type="KEGG" id="mhw:ACT01_05405"/>
<dbReference type="PROSITE" id="PS51371">
    <property type="entry name" value="CBS"/>
    <property type="match status" value="2"/>
</dbReference>
<keyword evidence="8" id="KW-1185">Reference proteome</keyword>
<comment type="caution">
    <text evidence="6">The sequence shown here is derived from an EMBL/GenBank/DDBJ whole genome shotgun (WGS) entry which is preliminary data.</text>
</comment>
<keyword evidence="1 2" id="KW-0129">CBS domain</keyword>
<accession>A0A848BUR2</accession>
<dbReference type="SUPFAM" id="SSF54631">
    <property type="entry name" value="CBS-domain pair"/>
    <property type="match status" value="1"/>
</dbReference>
<organism evidence="6 7">
    <name type="scientific">Megasphaera hexanoica</name>
    <dbReference type="NCBI Taxonomy" id="1675036"/>
    <lineage>
        <taxon>Bacteria</taxon>
        <taxon>Bacillati</taxon>
        <taxon>Bacillota</taxon>
        <taxon>Negativicutes</taxon>
        <taxon>Veillonellales</taxon>
        <taxon>Veillonellaceae</taxon>
        <taxon>Megasphaera</taxon>
    </lineage>
</organism>
<evidence type="ECO:0000256" key="1">
    <source>
        <dbReference type="ARBA" id="ARBA00023122"/>
    </source>
</evidence>
<evidence type="ECO:0000256" key="2">
    <source>
        <dbReference type="PROSITE-ProRule" id="PRU00703"/>
    </source>
</evidence>
<feature type="compositionally biased region" description="Basic and acidic residues" evidence="3">
    <location>
        <begin position="1"/>
        <end position="19"/>
    </location>
</feature>
<evidence type="ECO:0000259" key="4">
    <source>
        <dbReference type="PROSITE" id="PS51371"/>
    </source>
</evidence>
<dbReference type="InterPro" id="IPR051257">
    <property type="entry name" value="Diverse_CBS-Domain"/>
</dbReference>
<proteinExistence type="predicted"/>
<dbReference type="PANTHER" id="PTHR43080">
    <property type="entry name" value="CBS DOMAIN-CONTAINING PROTEIN CBSX3, MITOCHONDRIAL"/>
    <property type="match status" value="1"/>
</dbReference>
<dbReference type="CDD" id="cd04586">
    <property type="entry name" value="CBS_pair_BON_assoc"/>
    <property type="match status" value="1"/>
</dbReference>
<dbReference type="EMBL" id="JABAFG010000011">
    <property type="protein sequence ID" value="NME28518.1"/>
    <property type="molecule type" value="Genomic_DNA"/>
</dbReference>
<feature type="domain" description="CBS" evidence="4">
    <location>
        <begin position="29"/>
        <end position="86"/>
    </location>
</feature>
<dbReference type="InterPro" id="IPR000644">
    <property type="entry name" value="CBS_dom"/>
</dbReference>
<gene>
    <name evidence="5" type="ORF">ACGTZG_11855</name>
    <name evidence="6" type="ORF">HF872_07750</name>
</gene>
<feature type="domain" description="CBS" evidence="4">
    <location>
        <begin position="119"/>
        <end position="174"/>
    </location>
</feature>